<evidence type="ECO:0000259" key="3">
    <source>
        <dbReference type="PROSITE" id="PS50977"/>
    </source>
</evidence>
<evidence type="ECO:0000313" key="4">
    <source>
        <dbReference type="EMBL" id="OFJ52194.1"/>
    </source>
</evidence>
<evidence type="ECO:0000256" key="2">
    <source>
        <dbReference type="PROSITE-ProRule" id="PRU00335"/>
    </source>
</evidence>
<keyword evidence="5" id="KW-1185">Reference proteome</keyword>
<organism evidence="4 5">
    <name type="scientific">Mycolicibacterium grossiae</name>
    <dbReference type="NCBI Taxonomy" id="1552759"/>
    <lineage>
        <taxon>Bacteria</taxon>
        <taxon>Bacillati</taxon>
        <taxon>Actinomycetota</taxon>
        <taxon>Actinomycetes</taxon>
        <taxon>Mycobacteriales</taxon>
        <taxon>Mycobacteriaceae</taxon>
        <taxon>Mycolicibacterium</taxon>
    </lineage>
</organism>
<dbReference type="SUPFAM" id="SSF46689">
    <property type="entry name" value="Homeodomain-like"/>
    <property type="match status" value="1"/>
</dbReference>
<keyword evidence="1 2" id="KW-0238">DNA-binding</keyword>
<comment type="caution">
    <text evidence="4">The sequence shown here is derived from an EMBL/GenBank/DDBJ whole genome shotgun (WGS) entry which is preliminary data.</text>
</comment>
<feature type="DNA-binding region" description="H-T-H motif" evidence="2">
    <location>
        <begin position="29"/>
        <end position="48"/>
    </location>
</feature>
<dbReference type="Pfam" id="PF00440">
    <property type="entry name" value="TetR_N"/>
    <property type="match status" value="1"/>
</dbReference>
<dbReference type="EMBL" id="MCHX01000045">
    <property type="protein sequence ID" value="OFJ52194.1"/>
    <property type="molecule type" value="Genomic_DNA"/>
</dbReference>
<evidence type="ECO:0000256" key="1">
    <source>
        <dbReference type="ARBA" id="ARBA00023125"/>
    </source>
</evidence>
<proteinExistence type="predicted"/>
<reference evidence="4 5" key="1">
    <citation type="submission" date="2016-09" db="EMBL/GenBank/DDBJ databases">
        <title>genome sequence of Mycobacterium sp. 739 SCH.</title>
        <authorList>
            <person name="Greninger A.L."/>
            <person name="Qin X."/>
            <person name="Jerome K."/>
            <person name="Vora S."/>
            <person name="Quinn K."/>
        </authorList>
    </citation>
    <scope>NUCLEOTIDE SEQUENCE [LARGE SCALE GENOMIC DNA]</scope>
    <source>
        <strain evidence="4 5">SCH</strain>
    </source>
</reference>
<feature type="domain" description="HTH tetR-type" evidence="3">
    <location>
        <begin position="6"/>
        <end position="66"/>
    </location>
</feature>
<accession>A0A1E8Q2M4</accession>
<name>A0A1E8Q2M4_9MYCO</name>
<dbReference type="Gene3D" id="1.10.357.10">
    <property type="entry name" value="Tetracycline Repressor, domain 2"/>
    <property type="match status" value="1"/>
</dbReference>
<dbReference type="Proteomes" id="UP000178953">
    <property type="component" value="Unassembled WGS sequence"/>
</dbReference>
<sequence length="200" mass="21257">MPRPRVHDLGHVLDVAERLAVEEGIAAVTIRALSDSTTMSNGALYHAFGSRGGLLGRAWLRAAEEFLALQRDAVDQVLAAGSPATDAVVAAALCPATFLDHDATSARFLLTVSRDELLRTGDLPDDVAGALRRLDDALVDLFIRLARALWDRGDARAVALVRTCVVELPTALLLRADPTDPAARDRLAAAVRAVLTIPPA</sequence>
<dbReference type="InterPro" id="IPR001647">
    <property type="entry name" value="HTH_TetR"/>
</dbReference>
<dbReference type="RefSeq" id="WP_070354557.1">
    <property type="nucleotide sequence ID" value="NZ_CP043474.1"/>
</dbReference>
<dbReference type="GO" id="GO:0003677">
    <property type="term" value="F:DNA binding"/>
    <property type="evidence" value="ECO:0007669"/>
    <property type="project" value="UniProtKB-UniRule"/>
</dbReference>
<protein>
    <submittedName>
        <fullName evidence="4">TetR family transcriptional regulator</fullName>
    </submittedName>
</protein>
<dbReference type="PROSITE" id="PS50977">
    <property type="entry name" value="HTH_TETR_2"/>
    <property type="match status" value="1"/>
</dbReference>
<dbReference type="AlphaFoldDB" id="A0A1E8Q2M4"/>
<dbReference type="InterPro" id="IPR009057">
    <property type="entry name" value="Homeodomain-like_sf"/>
</dbReference>
<evidence type="ECO:0000313" key="5">
    <source>
        <dbReference type="Proteomes" id="UP000178953"/>
    </source>
</evidence>
<gene>
    <name evidence="4" type="ORF">BEL07_18640</name>
</gene>
<dbReference type="OrthoDB" id="4377220at2"/>